<dbReference type="PRINTS" id="PR00813">
    <property type="entry name" value="BCTERIALGSPG"/>
</dbReference>
<dbReference type="SUPFAM" id="SSF54523">
    <property type="entry name" value="Pili subunits"/>
    <property type="match status" value="1"/>
</dbReference>
<accession>A0A0J0YTC9</accession>
<comment type="subunit">
    <text evidence="1">The pili are polar flexible filaments of about 5.4 nanometers diameter and 2.5 micrometers average length; they consist of only a single polypeptide chain arranged in a helical configuration of five subunits per turn in the assembled pilus.</text>
</comment>
<organism evidence="4 5">
    <name type="scientific">Neisseria arctica</name>
    <dbReference type="NCBI Taxonomy" id="1470200"/>
    <lineage>
        <taxon>Bacteria</taxon>
        <taxon>Pseudomonadati</taxon>
        <taxon>Pseudomonadota</taxon>
        <taxon>Betaproteobacteria</taxon>
        <taxon>Neisseriales</taxon>
        <taxon>Neisseriaceae</taxon>
        <taxon>Neisseria</taxon>
    </lineage>
</organism>
<feature type="transmembrane region" description="Helical" evidence="3">
    <location>
        <begin position="12"/>
        <end position="33"/>
    </location>
</feature>
<proteinExistence type="predicted"/>
<evidence type="ECO:0000256" key="3">
    <source>
        <dbReference type="SAM" id="Phobius"/>
    </source>
</evidence>
<dbReference type="PROSITE" id="PS00409">
    <property type="entry name" value="PROKAR_NTER_METHYL"/>
    <property type="match status" value="1"/>
</dbReference>
<protein>
    <recommendedName>
        <fullName evidence="6">Type IV pilin</fullName>
    </recommendedName>
</protein>
<evidence type="ECO:0008006" key="6">
    <source>
        <dbReference type="Google" id="ProtNLM"/>
    </source>
</evidence>
<dbReference type="GO" id="GO:0015628">
    <property type="term" value="P:protein secretion by the type II secretion system"/>
    <property type="evidence" value="ECO:0007669"/>
    <property type="project" value="InterPro"/>
</dbReference>
<gene>
    <name evidence="4" type="ORF">PL75_03860</name>
</gene>
<keyword evidence="5" id="KW-1185">Reference proteome</keyword>
<dbReference type="InterPro" id="IPR025922">
    <property type="entry name" value="Pilin_PilX-like"/>
</dbReference>
<evidence type="ECO:0000256" key="1">
    <source>
        <dbReference type="ARBA" id="ARBA00011156"/>
    </source>
</evidence>
<evidence type="ECO:0000313" key="4">
    <source>
        <dbReference type="EMBL" id="KLT73356.1"/>
    </source>
</evidence>
<dbReference type="EMBL" id="JTDO01000004">
    <property type="protein sequence ID" value="KLT73356.1"/>
    <property type="molecule type" value="Genomic_DNA"/>
</dbReference>
<dbReference type="PATRIC" id="fig|1470200.3.peg.1897"/>
<comment type="caution">
    <text evidence="4">The sequence shown here is derived from an EMBL/GenBank/DDBJ whole genome shotgun (WGS) entry which is preliminary data.</text>
</comment>
<keyword evidence="3" id="KW-1133">Transmembrane helix</keyword>
<dbReference type="Gene3D" id="3.30.540.20">
    <property type="match status" value="1"/>
</dbReference>
<dbReference type="STRING" id="1470200.PL75_03860"/>
<dbReference type="Pfam" id="PF07963">
    <property type="entry name" value="N_methyl"/>
    <property type="match status" value="1"/>
</dbReference>
<keyword evidence="3" id="KW-0812">Transmembrane</keyword>
<dbReference type="NCBIfam" id="TIGR02532">
    <property type="entry name" value="IV_pilin_GFxxxE"/>
    <property type="match status" value="1"/>
</dbReference>
<keyword evidence="3" id="KW-0472">Membrane</keyword>
<dbReference type="AlphaFoldDB" id="A0A0J0YTC9"/>
<dbReference type="Pfam" id="PF11530">
    <property type="entry name" value="Pilin_PilX"/>
    <property type="match status" value="1"/>
</dbReference>
<reference evidence="4 5" key="1">
    <citation type="submission" date="2014-11" db="EMBL/GenBank/DDBJ databases">
        <title>Genome of a novel goose pathogen.</title>
        <authorList>
            <person name="Hansen C.M."/>
            <person name="Hueffer K."/>
            <person name="Choi S.C."/>
        </authorList>
    </citation>
    <scope>NUCLEOTIDE SEQUENCE [LARGE SCALE GENOMIC DNA]</scope>
    <source>
        <strain evidence="4 5">KH1503</strain>
    </source>
</reference>
<dbReference type="InterPro" id="IPR012902">
    <property type="entry name" value="N_methyl_site"/>
</dbReference>
<sequence length="145" mass="15817">MNQKLNTAGMTLLEIMIVIAILGILATIAYPSYIRYVERGDLVSAQADMMKINALLKTEQVKNPKVDLQNAVTISNELDKRVNEKYTVALKLKEAGCPTTYCLVSVPKDSNYTLAAWMDSLGNNYSCTTAAAANGFNTSGACEKR</sequence>
<dbReference type="Proteomes" id="UP000036027">
    <property type="component" value="Unassembled WGS sequence"/>
</dbReference>
<dbReference type="InterPro" id="IPR038415">
    <property type="entry name" value="Pilin_PilX-like_sf"/>
</dbReference>
<name>A0A0J0YTC9_9NEIS</name>
<evidence type="ECO:0000313" key="5">
    <source>
        <dbReference type="Proteomes" id="UP000036027"/>
    </source>
</evidence>
<dbReference type="GO" id="GO:0015627">
    <property type="term" value="C:type II protein secretion system complex"/>
    <property type="evidence" value="ECO:0007669"/>
    <property type="project" value="InterPro"/>
</dbReference>
<dbReference type="RefSeq" id="WP_047760589.1">
    <property type="nucleotide sequence ID" value="NZ_CP091510.1"/>
</dbReference>
<dbReference type="InterPro" id="IPR000983">
    <property type="entry name" value="Bac_GSPG_pilin"/>
</dbReference>
<keyword evidence="2" id="KW-0488">Methylation</keyword>
<evidence type="ECO:0000256" key="2">
    <source>
        <dbReference type="ARBA" id="ARBA00022481"/>
    </source>
</evidence>
<dbReference type="InterPro" id="IPR045584">
    <property type="entry name" value="Pilin-like"/>
</dbReference>